<name>A0A6C0KJ43_9ZZZZ</name>
<dbReference type="AlphaFoldDB" id="A0A6C0KJ43"/>
<sequence>MSQSDYIKYKRTSNELKYNDYGAVFNTGEYIDLKQYSLENSITNSKLTFNQLTPTGSKRIFNMEKRTTNCPTFPICKRTNLRTNRTPMLNVYFTPQYVPKYVKQPTSAKTACNCVLNSVNTERYVCNCKTSF</sequence>
<reference evidence="1" key="1">
    <citation type="journal article" date="2020" name="Nature">
        <title>Giant virus diversity and host interactions through global metagenomics.</title>
        <authorList>
            <person name="Schulz F."/>
            <person name="Roux S."/>
            <person name="Paez-Espino D."/>
            <person name="Jungbluth S."/>
            <person name="Walsh D.A."/>
            <person name="Denef V.J."/>
            <person name="McMahon K.D."/>
            <person name="Konstantinidis K.T."/>
            <person name="Eloe-Fadrosh E.A."/>
            <person name="Kyrpides N.C."/>
            <person name="Woyke T."/>
        </authorList>
    </citation>
    <scope>NUCLEOTIDE SEQUENCE</scope>
    <source>
        <strain evidence="1">GVMAG-S-3300012000-53</strain>
    </source>
</reference>
<dbReference type="EMBL" id="MN740891">
    <property type="protein sequence ID" value="QHU16847.1"/>
    <property type="molecule type" value="Genomic_DNA"/>
</dbReference>
<protein>
    <submittedName>
        <fullName evidence="1">Uncharacterized protein</fullName>
    </submittedName>
</protein>
<accession>A0A6C0KJ43</accession>
<proteinExistence type="predicted"/>
<evidence type="ECO:0000313" key="1">
    <source>
        <dbReference type="EMBL" id="QHU16847.1"/>
    </source>
</evidence>
<organism evidence="1">
    <name type="scientific">viral metagenome</name>
    <dbReference type="NCBI Taxonomy" id="1070528"/>
    <lineage>
        <taxon>unclassified sequences</taxon>
        <taxon>metagenomes</taxon>
        <taxon>organismal metagenomes</taxon>
    </lineage>
</organism>